<dbReference type="GO" id="GO:0006826">
    <property type="term" value="P:iron ion transport"/>
    <property type="evidence" value="ECO:0007669"/>
    <property type="project" value="UniProtKB-KW"/>
</dbReference>
<keyword evidence="5 11" id="KW-0812">Transmembrane</keyword>
<keyword evidence="10 11" id="KW-0998">Cell outer membrane</keyword>
<dbReference type="PROSITE" id="PS52016">
    <property type="entry name" value="TONB_DEPENDENT_REC_3"/>
    <property type="match status" value="1"/>
</dbReference>
<keyword evidence="9 11" id="KW-0472">Membrane</keyword>
<evidence type="ECO:0000256" key="7">
    <source>
        <dbReference type="ARBA" id="ARBA00023065"/>
    </source>
</evidence>
<dbReference type="SUPFAM" id="SSF56935">
    <property type="entry name" value="Porins"/>
    <property type="match status" value="1"/>
</dbReference>
<feature type="chain" id="PRO_5012798326" evidence="13">
    <location>
        <begin position="25"/>
        <end position="744"/>
    </location>
</feature>
<evidence type="ECO:0000256" key="12">
    <source>
        <dbReference type="RuleBase" id="RU003357"/>
    </source>
</evidence>
<sequence length="744" mass="80587">MRKGLLASGVALASLVFSAQTAYAQAAAEAGADEQGIGDIVVTAQRREESLQKVPIAVSAVTADALAKTGLVTVESLSGQVPNLNVSQNIGQARVTIRGIGIDSISLGSEGSVAFYQDGVFFTRSNAAMASFYDVDRVEVLRGPQGTLYGRNATGGSINIFTKAPTDHLDGYLSATVGNYGTINSEGAISGPLSEGLQGRISFQTRYNNGFGENIATGHRIDNEDSQAIRAQLKYNAGDLTMLLSGDYYRKDDASNGGHYFGRGQQLVRNGPFVQPLGEALGGVVATNVRDLSNGRDPYVKAEFYGGRLDINYDVNDSVSLRSLSAYRHTDFKSLTDIVGSSFDLFPLYNWEIDDQFSQEFQINYNSDTHKLVLGAYYLNDKVNGGSRGEYNVGTMTAPFFLQGYFAGGTQKTNTVAVFGQDTINVSDRLRVTLGARYSWEKKEINNVSEFNFVDVFSPSYVVQTPYRAASKSWSSFTPKIGIDFDVADRVMVYASYSKGFKSGLFDLQGDRAPAVNPEKVDAFDAGIKVTTGSVRANFAGFYYKYKDMQVGKVTGAALLLENAATATIYGLESELTVKPIPAPLTLSVSASWLHARFDDYVSVDPARLFGDGVTSDSSGAPAFNLKGNHLAQSPDYTVNASAEYVIEAPFGDFTLRAESLWQGRTYFDSFNTPQNLQKAYNLQNASITFNSDDKNWMISAFVRNIANKTIKGSAHVGFVPIGAPVLGYLLPPRTIGVTVRRNF</sequence>
<dbReference type="PANTHER" id="PTHR32552:SF81">
    <property type="entry name" value="TONB-DEPENDENT OUTER MEMBRANE RECEPTOR"/>
    <property type="match status" value="1"/>
</dbReference>
<keyword evidence="8 12" id="KW-0798">TonB box</keyword>
<dbReference type="RefSeq" id="WP_079731481.1">
    <property type="nucleotide sequence ID" value="NZ_FVZE01000007.1"/>
</dbReference>
<evidence type="ECO:0000313" key="17">
    <source>
        <dbReference type="Proteomes" id="UP000190989"/>
    </source>
</evidence>
<keyword evidence="2 11" id="KW-0813">Transport</keyword>
<evidence type="ECO:0000256" key="4">
    <source>
        <dbReference type="ARBA" id="ARBA00022496"/>
    </source>
</evidence>
<comment type="similarity">
    <text evidence="11 12">Belongs to the TonB-dependent receptor family.</text>
</comment>
<dbReference type="InterPro" id="IPR039426">
    <property type="entry name" value="TonB-dep_rcpt-like"/>
</dbReference>
<organism evidence="16 17">
    <name type="scientific">Novosphingobium mathurense</name>
    <dbReference type="NCBI Taxonomy" id="428990"/>
    <lineage>
        <taxon>Bacteria</taxon>
        <taxon>Pseudomonadati</taxon>
        <taxon>Pseudomonadota</taxon>
        <taxon>Alphaproteobacteria</taxon>
        <taxon>Sphingomonadales</taxon>
        <taxon>Sphingomonadaceae</taxon>
        <taxon>Novosphingobium</taxon>
    </lineage>
</organism>
<evidence type="ECO:0000256" key="11">
    <source>
        <dbReference type="PROSITE-ProRule" id="PRU01360"/>
    </source>
</evidence>
<evidence type="ECO:0000256" key="5">
    <source>
        <dbReference type="ARBA" id="ARBA00022692"/>
    </source>
</evidence>
<keyword evidence="13" id="KW-0732">Signal</keyword>
<dbReference type="InterPro" id="IPR000531">
    <property type="entry name" value="Beta-barrel_TonB"/>
</dbReference>
<evidence type="ECO:0000256" key="9">
    <source>
        <dbReference type="ARBA" id="ARBA00023136"/>
    </source>
</evidence>
<accession>A0A1U6IJB8</accession>
<evidence type="ECO:0000256" key="8">
    <source>
        <dbReference type="ARBA" id="ARBA00023077"/>
    </source>
</evidence>
<keyword evidence="4" id="KW-0410">Iron transport</keyword>
<dbReference type="Proteomes" id="UP000190989">
    <property type="component" value="Unassembled WGS sequence"/>
</dbReference>
<keyword evidence="7" id="KW-0406">Ion transport</keyword>
<dbReference type="GO" id="GO:0009279">
    <property type="term" value="C:cell outer membrane"/>
    <property type="evidence" value="ECO:0007669"/>
    <property type="project" value="UniProtKB-SubCell"/>
</dbReference>
<keyword evidence="3 11" id="KW-1134">Transmembrane beta strand</keyword>
<keyword evidence="17" id="KW-1185">Reference proteome</keyword>
<comment type="subcellular location">
    <subcellularLocation>
        <location evidence="1 11">Cell outer membrane</location>
        <topology evidence="1 11">Multi-pass membrane protein</topology>
    </subcellularLocation>
</comment>
<protein>
    <submittedName>
        <fullName evidence="16">Iron complex outermembrane recepter protein</fullName>
    </submittedName>
</protein>
<dbReference type="STRING" id="428990.SAMN06295987_107129"/>
<dbReference type="CDD" id="cd01347">
    <property type="entry name" value="ligand_gated_channel"/>
    <property type="match status" value="1"/>
</dbReference>
<dbReference type="PANTHER" id="PTHR32552">
    <property type="entry name" value="FERRICHROME IRON RECEPTOR-RELATED"/>
    <property type="match status" value="1"/>
</dbReference>
<keyword evidence="6" id="KW-0408">Iron</keyword>
<feature type="signal peptide" evidence="13">
    <location>
        <begin position="1"/>
        <end position="24"/>
    </location>
</feature>
<evidence type="ECO:0000313" key="16">
    <source>
        <dbReference type="EMBL" id="SLK08135.1"/>
    </source>
</evidence>
<evidence type="ECO:0000256" key="6">
    <source>
        <dbReference type="ARBA" id="ARBA00023004"/>
    </source>
</evidence>
<evidence type="ECO:0000259" key="15">
    <source>
        <dbReference type="Pfam" id="PF07715"/>
    </source>
</evidence>
<dbReference type="Gene3D" id="2.40.170.20">
    <property type="entry name" value="TonB-dependent receptor, beta-barrel domain"/>
    <property type="match status" value="1"/>
</dbReference>
<evidence type="ECO:0000259" key="14">
    <source>
        <dbReference type="Pfam" id="PF00593"/>
    </source>
</evidence>
<evidence type="ECO:0000256" key="10">
    <source>
        <dbReference type="ARBA" id="ARBA00023237"/>
    </source>
</evidence>
<evidence type="ECO:0000256" key="3">
    <source>
        <dbReference type="ARBA" id="ARBA00022452"/>
    </source>
</evidence>
<dbReference type="Pfam" id="PF00593">
    <property type="entry name" value="TonB_dep_Rec_b-barrel"/>
    <property type="match status" value="1"/>
</dbReference>
<dbReference type="AlphaFoldDB" id="A0A1U6IJB8"/>
<proteinExistence type="inferred from homology"/>
<gene>
    <name evidence="16" type="ORF">SAMN06295987_107129</name>
</gene>
<dbReference type="InterPro" id="IPR012910">
    <property type="entry name" value="Plug_dom"/>
</dbReference>
<reference evidence="17" key="1">
    <citation type="submission" date="2017-02" db="EMBL/GenBank/DDBJ databases">
        <authorList>
            <person name="Varghese N."/>
            <person name="Submissions S."/>
        </authorList>
    </citation>
    <scope>NUCLEOTIDE SEQUENCE [LARGE SCALE GENOMIC DNA]</scope>
    <source>
        <strain evidence="17">SM117</strain>
    </source>
</reference>
<dbReference type="InterPro" id="IPR036942">
    <property type="entry name" value="Beta-barrel_TonB_sf"/>
</dbReference>
<dbReference type="EMBL" id="FVZE01000007">
    <property type="protein sequence ID" value="SLK08135.1"/>
    <property type="molecule type" value="Genomic_DNA"/>
</dbReference>
<feature type="domain" description="TonB-dependent receptor plug" evidence="15">
    <location>
        <begin position="51"/>
        <end position="156"/>
    </location>
</feature>
<name>A0A1U6IJB8_9SPHN</name>
<feature type="domain" description="TonB-dependent receptor-like beta-barrel" evidence="14">
    <location>
        <begin position="260"/>
        <end position="706"/>
    </location>
</feature>
<evidence type="ECO:0000256" key="1">
    <source>
        <dbReference type="ARBA" id="ARBA00004571"/>
    </source>
</evidence>
<evidence type="ECO:0000256" key="13">
    <source>
        <dbReference type="SAM" id="SignalP"/>
    </source>
</evidence>
<evidence type="ECO:0000256" key="2">
    <source>
        <dbReference type="ARBA" id="ARBA00022448"/>
    </source>
</evidence>
<dbReference type="Pfam" id="PF07715">
    <property type="entry name" value="Plug"/>
    <property type="match status" value="1"/>
</dbReference>